<dbReference type="RefSeq" id="WP_160842978.1">
    <property type="nucleotide sequence ID" value="NZ_WVHT01000001.1"/>
</dbReference>
<feature type="transmembrane region" description="Helical" evidence="1">
    <location>
        <begin position="149"/>
        <end position="171"/>
    </location>
</feature>
<keyword evidence="1" id="KW-0812">Transmembrane</keyword>
<name>A0A7K1Y5F0_9SPHI</name>
<dbReference type="EMBL" id="WVHT01000001">
    <property type="protein sequence ID" value="MXV49812.1"/>
    <property type="molecule type" value="Genomic_DNA"/>
</dbReference>
<feature type="transmembrane region" description="Helical" evidence="1">
    <location>
        <begin position="6"/>
        <end position="26"/>
    </location>
</feature>
<proteinExistence type="predicted"/>
<accession>A0A7K1Y5F0</accession>
<keyword evidence="1" id="KW-0472">Membrane</keyword>
<feature type="transmembrane region" description="Helical" evidence="1">
    <location>
        <begin position="191"/>
        <end position="208"/>
    </location>
</feature>
<feature type="transmembrane region" description="Helical" evidence="1">
    <location>
        <begin position="33"/>
        <end position="54"/>
    </location>
</feature>
<reference evidence="2 3" key="1">
    <citation type="submission" date="2019-11" db="EMBL/GenBank/DDBJ databases">
        <title>Pedobacter sp. HMF7647 Genome sequencing and assembly.</title>
        <authorList>
            <person name="Kang H."/>
            <person name="Kim H."/>
            <person name="Joh K."/>
        </authorList>
    </citation>
    <scope>NUCLEOTIDE SEQUENCE [LARGE SCALE GENOMIC DNA]</scope>
    <source>
        <strain evidence="2 3">HMF7647</strain>
    </source>
</reference>
<feature type="transmembrane region" description="Helical" evidence="1">
    <location>
        <begin position="88"/>
        <end position="106"/>
    </location>
</feature>
<sequence>MTILLGITYFVLVCSFIIGVAKFSYMDPLLRRVFLIVLISAIVELGVWVSPLLWNKNYFMFFYNQIEFTTFAFFYYALLDNKAIRKSIILVTVLFILFAFFNTLYIQRPPYTPSYTVIFKSAFVVICGLTYIARLFLQKNIVNPINYPVFISNTGLLIYYSFSLVFFSIFSYLVKFPEKLMSLIHLSPVQYIMNIIMDICIIIAFLLVKKKLHLLQSI</sequence>
<evidence type="ECO:0000256" key="1">
    <source>
        <dbReference type="SAM" id="Phobius"/>
    </source>
</evidence>
<comment type="caution">
    <text evidence="2">The sequence shown here is derived from an EMBL/GenBank/DDBJ whole genome shotgun (WGS) entry which is preliminary data.</text>
</comment>
<protein>
    <submittedName>
        <fullName evidence="2">Uncharacterized protein</fullName>
    </submittedName>
</protein>
<gene>
    <name evidence="2" type="ORF">GS399_02435</name>
</gene>
<dbReference type="Proteomes" id="UP000466586">
    <property type="component" value="Unassembled WGS sequence"/>
</dbReference>
<keyword evidence="1" id="KW-1133">Transmembrane helix</keyword>
<dbReference type="AlphaFoldDB" id="A0A7K1Y5F0"/>
<evidence type="ECO:0000313" key="2">
    <source>
        <dbReference type="EMBL" id="MXV49812.1"/>
    </source>
</evidence>
<keyword evidence="3" id="KW-1185">Reference proteome</keyword>
<feature type="transmembrane region" description="Helical" evidence="1">
    <location>
        <begin position="60"/>
        <end position="79"/>
    </location>
</feature>
<feature type="transmembrane region" description="Helical" evidence="1">
    <location>
        <begin position="118"/>
        <end position="137"/>
    </location>
</feature>
<evidence type="ECO:0000313" key="3">
    <source>
        <dbReference type="Proteomes" id="UP000466586"/>
    </source>
</evidence>
<organism evidence="2 3">
    <name type="scientific">Hufsiella arboris</name>
    <dbReference type="NCBI Taxonomy" id="2695275"/>
    <lineage>
        <taxon>Bacteria</taxon>
        <taxon>Pseudomonadati</taxon>
        <taxon>Bacteroidota</taxon>
        <taxon>Sphingobacteriia</taxon>
        <taxon>Sphingobacteriales</taxon>
        <taxon>Sphingobacteriaceae</taxon>
        <taxon>Hufsiella</taxon>
    </lineage>
</organism>